<accession>A0ABV8KBI5</accession>
<proteinExistence type="predicted"/>
<dbReference type="Proteomes" id="UP001595715">
    <property type="component" value="Unassembled WGS sequence"/>
</dbReference>
<dbReference type="Gene3D" id="3.30.420.40">
    <property type="match status" value="2"/>
</dbReference>
<dbReference type="InterPro" id="IPR002731">
    <property type="entry name" value="ATPase_BadF"/>
</dbReference>
<protein>
    <submittedName>
        <fullName evidence="2">BadF/BadG/BcrA/BcrD ATPase family protein</fullName>
    </submittedName>
</protein>
<reference evidence="3" key="1">
    <citation type="journal article" date="2019" name="Int. J. Syst. Evol. Microbiol.">
        <title>The Global Catalogue of Microorganisms (GCM) 10K type strain sequencing project: providing services to taxonomists for standard genome sequencing and annotation.</title>
        <authorList>
            <consortium name="The Broad Institute Genomics Platform"/>
            <consortium name="The Broad Institute Genome Sequencing Center for Infectious Disease"/>
            <person name="Wu L."/>
            <person name="Ma J."/>
        </authorList>
    </citation>
    <scope>NUCLEOTIDE SEQUENCE [LARGE SCALE GENOMIC DNA]</scope>
    <source>
        <strain evidence="3">IBRC-M 10987</strain>
    </source>
</reference>
<feature type="domain" description="ATPase BadF/BadG/BcrA/BcrD type" evidence="1">
    <location>
        <begin position="10"/>
        <end position="274"/>
    </location>
</feature>
<dbReference type="InterPro" id="IPR052519">
    <property type="entry name" value="Euk-type_GlcNAc_Kinase"/>
</dbReference>
<evidence type="ECO:0000313" key="2">
    <source>
        <dbReference type="EMBL" id="MFC4103365.1"/>
    </source>
</evidence>
<sequence>MGEERPAYIIGLDGGGTKTHCVIGDAQGNLLAACQGDAGNVKSRPWPQVAATFGSLIRQALGLAGAQPDQVAVIAAGLGGVVQPRDRERIARLLRAHAGEGAIIRVYPDVENVLAAGGGGGAGIALIAGTGSVAWGRTADGAEARSGGWGHVLGDEGSGYDIGRRALGAVMRAHDGRGEATALTPMLLRHLSLASPTSFIELYYERAGVRKDIASLAVPALLAAREGDPVARAIAEAAAEELAQLARGVSCQLGRLGGLSPGDPIILSGGLFGSDWFAALTEVKLRRALPALRTSRLTLPPVTGAYSLGLLACGARLDEGWRERVGSFWSREGVGR</sequence>
<keyword evidence="3" id="KW-1185">Reference proteome</keyword>
<dbReference type="CDD" id="cd24007">
    <property type="entry name" value="ASKHA_NBD_eukNAGK-like"/>
    <property type="match status" value="1"/>
</dbReference>
<dbReference type="EMBL" id="JBHSAM010000034">
    <property type="protein sequence ID" value="MFC4103365.1"/>
    <property type="molecule type" value="Genomic_DNA"/>
</dbReference>
<dbReference type="InterPro" id="IPR043129">
    <property type="entry name" value="ATPase_NBD"/>
</dbReference>
<gene>
    <name evidence="2" type="ORF">ACFOZ8_27455</name>
</gene>
<dbReference type="PANTHER" id="PTHR43190:SF3">
    <property type="entry name" value="N-ACETYL-D-GLUCOSAMINE KINASE"/>
    <property type="match status" value="1"/>
</dbReference>
<name>A0ABV8KBI5_9BACL</name>
<evidence type="ECO:0000313" key="3">
    <source>
        <dbReference type="Proteomes" id="UP001595715"/>
    </source>
</evidence>
<dbReference type="RefSeq" id="WP_377721932.1">
    <property type="nucleotide sequence ID" value="NZ_JBHSAM010000034.1"/>
</dbReference>
<evidence type="ECO:0000259" key="1">
    <source>
        <dbReference type="Pfam" id="PF01869"/>
    </source>
</evidence>
<dbReference type="SUPFAM" id="SSF53067">
    <property type="entry name" value="Actin-like ATPase domain"/>
    <property type="match status" value="2"/>
</dbReference>
<organism evidence="2 3">
    <name type="scientific">Paenibacillus xanthanilyticus</name>
    <dbReference type="NCBI Taxonomy" id="1783531"/>
    <lineage>
        <taxon>Bacteria</taxon>
        <taxon>Bacillati</taxon>
        <taxon>Bacillota</taxon>
        <taxon>Bacilli</taxon>
        <taxon>Bacillales</taxon>
        <taxon>Paenibacillaceae</taxon>
        <taxon>Paenibacillus</taxon>
    </lineage>
</organism>
<dbReference type="PANTHER" id="PTHR43190">
    <property type="entry name" value="N-ACETYL-D-GLUCOSAMINE KINASE"/>
    <property type="match status" value="1"/>
</dbReference>
<dbReference type="Pfam" id="PF01869">
    <property type="entry name" value="BcrAD_BadFG"/>
    <property type="match status" value="1"/>
</dbReference>
<comment type="caution">
    <text evidence="2">The sequence shown here is derived from an EMBL/GenBank/DDBJ whole genome shotgun (WGS) entry which is preliminary data.</text>
</comment>